<dbReference type="PANTHER" id="PTHR47053:SF1">
    <property type="entry name" value="MUREIN DD-ENDOPEPTIDASE MEPH-RELATED"/>
    <property type="match status" value="1"/>
</dbReference>
<feature type="domain" description="LysM" evidence="9">
    <location>
        <begin position="169"/>
        <end position="212"/>
    </location>
</feature>
<evidence type="ECO:0000256" key="2">
    <source>
        <dbReference type="ARBA" id="ARBA00022670"/>
    </source>
</evidence>
<dbReference type="SUPFAM" id="SSF54001">
    <property type="entry name" value="Cysteine proteinases"/>
    <property type="match status" value="1"/>
</dbReference>
<keyword evidence="3 8" id="KW-0732">Signal</keyword>
<dbReference type="PANTHER" id="PTHR47053">
    <property type="entry name" value="MUREIN DD-ENDOPEPTIDASE MEPH-RELATED"/>
    <property type="match status" value="1"/>
</dbReference>
<evidence type="ECO:0000256" key="3">
    <source>
        <dbReference type="ARBA" id="ARBA00022729"/>
    </source>
</evidence>
<evidence type="ECO:0000313" key="11">
    <source>
        <dbReference type="EMBL" id="KON86234.1"/>
    </source>
</evidence>
<evidence type="ECO:0000256" key="6">
    <source>
        <dbReference type="ARBA" id="ARBA00022807"/>
    </source>
</evidence>
<evidence type="ECO:0000256" key="4">
    <source>
        <dbReference type="ARBA" id="ARBA00022737"/>
    </source>
</evidence>
<dbReference type="EMBL" id="LGUF01000007">
    <property type="protein sequence ID" value="KON86234.1"/>
    <property type="molecule type" value="Genomic_DNA"/>
</dbReference>
<dbReference type="PROSITE" id="PS51935">
    <property type="entry name" value="NLPC_P60"/>
    <property type="match status" value="1"/>
</dbReference>
<reference evidence="12" key="1">
    <citation type="submission" date="2015-07" db="EMBL/GenBank/DDBJ databases">
        <title>Fjat-10036 dsm4.</title>
        <authorList>
            <person name="Liu B."/>
            <person name="Wang J."/>
            <person name="Zhu Y."/>
            <person name="Liu G."/>
            <person name="Chen Q."/>
            <person name="Chen Z."/>
            <person name="Lan J."/>
            <person name="Che J."/>
            <person name="Ge C."/>
            <person name="Shi H."/>
            <person name="Pan Z."/>
            <person name="Liu X."/>
        </authorList>
    </citation>
    <scope>NUCLEOTIDE SEQUENCE [LARGE SCALE GENOMIC DNA]</scope>
    <source>
        <strain evidence="12">DSM 4</strain>
    </source>
</reference>
<evidence type="ECO:0000256" key="8">
    <source>
        <dbReference type="SAM" id="SignalP"/>
    </source>
</evidence>
<feature type="compositionally biased region" description="Low complexity" evidence="7">
    <location>
        <begin position="143"/>
        <end position="168"/>
    </location>
</feature>
<feature type="region of interest" description="Disordered" evidence="7">
    <location>
        <begin position="217"/>
        <end position="237"/>
    </location>
</feature>
<dbReference type="Gene3D" id="3.10.350.10">
    <property type="entry name" value="LysM domain"/>
    <property type="match status" value="3"/>
</dbReference>
<dbReference type="InterPro" id="IPR018392">
    <property type="entry name" value="LysM"/>
</dbReference>
<feature type="domain" description="NlpC/P60" evidence="10">
    <location>
        <begin position="235"/>
        <end position="355"/>
    </location>
</feature>
<evidence type="ECO:0000256" key="5">
    <source>
        <dbReference type="ARBA" id="ARBA00022801"/>
    </source>
</evidence>
<dbReference type="InterPro" id="IPR036779">
    <property type="entry name" value="LysM_dom_sf"/>
</dbReference>
<dbReference type="Pfam" id="PF00877">
    <property type="entry name" value="NLPC_P60"/>
    <property type="match status" value="1"/>
</dbReference>
<keyword evidence="6" id="KW-0788">Thiol protease</keyword>
<feature type="compositionally biased region" description="Polar residues" evidence="7">
    <location>
        <begin position="77"/>
        <end position="97"/>
    </location>
</feature>
<dbReference type="InterPro" id="IPR051202">
    <property type="entry name" value="Peptidase_C40"/>
</dbReference>
<feature type="chain" id="PRO_5005599300" evidence="8">
    <location>
        <begin position="25"/>
        <end position="355"/>
    </location>
</feature>
<dbReference type="SMART" id="SM00257">
    <property type="entry name" value="LysM"/>
    <property type="match status" value="3"/>
</dbReference>
<keyword evidence="5 11" id="KW-0378">Hydrolase</keyword>
<evidence type="ECO:0000313" key="12">
    <source>
        <dbReference type="Proteomes" id="UP000037109"/>
    </source>
</evidence>
<keyword evidence="2" id="KW-0645">Protease</keyword>
<name>A0A0M0G8R8_SPOGL</name>
<evidence type="ECO:0000259" key="9">
    <source>
        <dbReference type="PROSITE" id="PS51782"/>
    </source>
</evidence>
<dbReference type="PATRIC" id="fig|1459.3.peg.1030"/>
<evidence type="ECO:0000256" key="7">
    <source>
        <dbReference type="SAM" id="MobiDB-lite"/>
    </source>
</evidence>
<evidence type="ECO:0000259" key="10">
    <source>
        <dbReference type="PROSITE" id="PS51935"/>
    </source>
</evidence>
<dbReference type="GO" id="GO:0006508">
    <property type="term" value="P:proteolysis"/>
    <property type="evidence" value="ECO:0007669"/>
    <property type="project" value="UniProtKB-KW"/>
</dbReference>
<dbReference type="AlphaFoldDB" id="A0A0M0G8R8"/>
<organism evidence="11 12">
    <name type="scientific">Sporosarcina globispora</name>
    <name type="common">Bacillus globisporus</name>
    <dbReference type="NCBI Taxonomy" id="1459"/>
    <lineage>
        <taxon>Bacteria</taxon>
        <taxon>Bacillati</taxon>
        <taxon>Bacillota</taxon>
        <taxon>Bacilli</taxon>
        <taxon>Bacillales</taxon>
        <taxon>Caryophanaceae</taxon>
        <taxon>Sporosarcina</taxon>
    </lineage>
</organism>
<accession>A0A0M0G8R8</accession>
<dbReference type="OrthoDB" id="9813368at2"/>
<evidence type="ECO:0000256" key="1">
    <source>
        <dbReference type="ARBA" id="ARBA00007074"/>
    </source>
</evidence>
<comment type="caution">
    <text evidence="11">The sequence shown here is derived from an EMBL/GenBank/DDBJ whole genome shotgun (WGS) entry which is preliminary data.</text>
</comment>
<proteinExistence type="inferred from homology"/>
<feature type="domain" description="LysM" evidence="9">
    <location>
        <begin position="95"/>
        <end position="138"/>
    </location>
</feature>
<dbReference type="RefSeq" id="WP_053433587.1">
    <property type="nucleotide sequence ID" value="NZ_LGUF01000007.1"/>
</dbReference>
<dbReference type="Proteomes" id="UP000037109">
    <property type="component" value="Unassembled WGS sequence"/>
</dbReference>
<protein>
    <submittedName>
        <fullName evidence="11">Peptidoglycan hydrolase</fullName>
    </submittedName>
</protein>
<keyword evidence="12" id="KW-1185">Reference proteome</keyword>
<sequence length="355" mass="38052">MKKQMVSIAAAAMLSSAFASQASADTYTVKKGDTLYHLAIKYKTTVTDIKKANNLSSDFLSINQKLQIPGEAEKPESNQQSGGTAVTAPPSNTAKTYTVKSGDTLSKIALHHNISLKDLMSWNGLSTHLIYPGQVFKISRSAGNTTGDSQGQTGSTPAPSGPSNGGSSEVYVVKKGDTLGGIAAKYKTTVQQIKAWNKLSSDLILIGQKLNLSASQDSSESVSSGKPGNNEQADNGAAASVLAEAQKHIGVPYQWGGQTPSGFDCSGFIYYVLKQTGSKMGRYSSEGYYSRSFYVNTPQPGDLVFFENTYKKGISHLGFYVGNNKFIHAGSSGVEVSSLDNSYWKKHFDGFKRFY</sequence>
<feature type="region of interest" description="Disordered" evidence="7">
    <location>
        <begin position="141"/>
        <end position="169"/>
    </location>
</feature>
<dbReference type="GO" id="GO:0008234">
    <property type="term" value="F:cysteine-type peptidase activity"/>
    <property type="evidence" value="ECO:0007669"/>
    <property type="project" value="UniProtKB-KW"/>
</dbReference>
<dbReference type="Gene3D" id="3.90.1720.10">
    <property type="entry name" value="endopeptidase domain like (from Nostoc punctiforme)"/>
    <property type="match status" value="1"/>
</dbReference>
<dbReference type="PROSITE" id="PS51782">
    <property type="entry name" value="LYSM"/>
    <property type="match status" value="3"/>
</dbReference>
<dbReference type="InterPro" id="IPR000064">
    <property type="entry name" value="NLP_P60_dom"/>
</dbReference>
<feature type="domain" description="LysM" evidence="9">
    <location>
        <begin position="25"/>
        <end position="68"/>
    </location>
</feature>
<feature type="signal peptide" evidence="8">
    <location>
        <begin position="1"/>
        <end position="24"/>
    </location>
</feature>
<dbReference type="SUPFAM" id="SSF54106">
    <property type="entry name" value="LysM domain"/>
    <property type="match status" value="3"/>
</dbReference>
<comment type="similarity">
    <text evidence="1">Belongs to the peptidase C40 family.</text>
</comment>
<dbReference type="InterPro" id="IPR038765">
    <property type="entry name" value="Papain-like_cys_pep_sf"/>
</dbReference>
<dbReference type="Pfam" id="PF01476">
    <property type="entry name" value="LysM"/>
    <property type="match status" value="3"/>
</dbReference>
<gene>
    <name evidence="11" type="ORF">AF332_04930</name>
</gene>
<dbReference type="STRING" id="1459.AF332_04930"/>
<feature type="region of interest" description="Disordered" evidence="7">
    <location>
        <begin position="72"/>
        <end position="97"/>
    </location>
</feature>
<dbReference type="CDD" id="cd00118">
    <property type="entry name" value="LysM"/>
    <property type="match status" value="3"/>
</dbReference>
<keyword evidence="4" id="KW-0677">Repeat</keyword>